<dbReference type="Gene3D" id="1.10.101.10">
    <property type="entry name" value="PGBD-like superfamily/PGBD"/>
    <property type="match status" value="1"/>
</dbReference>
<dbReference type="Pfam" id="PF01476">
    <property type="entry name" value="LysM"/>
    <property type="match status" value="1"/>
</dbReference>
<dbReference type="PANTHER" id="PTHR11022:SF41">
    <property type="entry name" value="PEPTIDOGLYCAN-RECOGNITION PROTEIN LC-RELATED"/>
    <property type="match status" value="1"/>
</dbReference>
<dbReference type="EMBL" id="MLQS01000001">
    <property type="protein sequence ID" value="OIJ22337.1"/>
    <property type="molecule type" value="Genomic_DNA"/>
</dbReference>
<comment type="caution">
    <text evidence="5">The sequence shown here is derived from an EMBL/GenBank/DDBJ whole genome shotgun (WGS) entry which is preliminary data.</text>
</comment>
<dbReference type="GO" id="GO:0009253">
    <property type="term" value="P:peptidoglycan catabolic process"/>
    <property type="evidence" value="ECO:0007669"/>
    <property type="project" value="InterPro"/>
</dbReference>
<proteinExistence type="inferred from homology"/>
<dbReference type="InterPro" id="IPR036779">
    <property type="entry name" value="LysM_dom_sf"/>
</dbReference>
<accession>A0A1S2MEQ1</accession>
<evidence type="ECO:0000313" key="6">
    <source>
        <dbReference type="Proteomes" id="UP000180057"/>
    </source>
</evidence>
<dbReference type="InterPro" id="IPR018392">
    <property type="entry name" value="LysM"/>
</dbReference>
<dbReference type="Pfam" id="PF01471">
    <property type="entry name" value="PG_binding_1"/>
    <property type="match status" value="1"/>
</dbReference>
<dbReference type="InterPro" id="IPR036366">
    <property type="entry name" value="PGBDSf"/>
</dbReference>
<feature type="domain" description="LysM" evidence="4">
    <location>
        <begin position="174"/>
        <end position="218"/>
    </location>
</feature>
<dbReference type="CDD" id="cd06583">
    <property type="entry name" value="PGRP"/>
    <property type="match status" value="1"/>
</dbReference>
<dbReference type="GO" id="GO:0008270">
    <property type="term" value="F:zinc ion binding"/>
    <property type="evidence" value="ECO:0007669"/>
    <property type="project" value="InterPro"/>
</dbReference>
<dbReference type="Gene3D" id="3.40.80.10">
    <property type="entry name" value="Peptidoglycan recognition protein-like"/>
    <property type="match status" value="1"/>
</dbReference>
<organism evidence="5 6">
    <name type="scientific">Anaerobacillus alkalidiazotrophicus</name>
    <dbReference type="NCBI Taxonomy" id="472963"/>
    <lineage>
        <taxon>Bacteria</taxon>
        <taxon>Bacillati</taxon>
        <taxon>Bacillota</taxon>
        <taxon>Bacilli</taxon>
        <taxon>Bacillales</taxon>
        <taxon>Bacillaceae</taxon>
        <taxon>Anaerobacillus</taxon>
    </lineage>
</organism>
<dbReference type="SUPFAM" id="SSF55846">
    <property type="entry name" value="N-acetylmuramoyl-L-alanine amidase-like"/>
    <property type="match status" value="1"/>
</dbReference>
<dbReference type="Gene3D" id="3.10.350.10">
    <property type="entry name" value="LysM domain"/>
    <property type="match status" value="1"/>
</dbReference>
<dbReference type="CDD" id="cd00118">
    <property type="entry name" value="LysM"/>
    <property type="match status" value="1"/>
</dbReference>
<dbReference type="GO" id="GO:0008745">
    <property type="term" value="F:N-acetylmuramoyl-L-alanine amidase activity"/>
    <property type="evidence" value="ECO:0007669"/>
    <property type="project" value="InterPro"/>
</dbReference>
<dbReference type="SUPFAM" id="SSF47090">
    <property type="entry name" value="PGBD-like"/>
    <property type="match status" value="1"/>
</dbReference>
<dbReference type="Pfam" id="PF01510">
    <property type="entry name" value="Amidase_2"/>
    <property type="match status" value="1"/>
</dbReference>
<keyword evidence="6" id="KW-1185">Reference proteome</keyword>
<evidence type="ECO:0000259" key="4">
    <source>
        <dbReference type="PROSITE" id="PS51782"/>
    </source>
</evidence>
<comment type="similarity">
    <text evidence="1">Belongs to the N-acetylmuramoyl-L-alanine amidase 2 family.</text>
</comment>
<evidence type="ECO:0000313" key="5">
    <source>
        <dbReference type="EMBL" id="OIJ22337.1"/>
    </source>
</evidence>
<dbReference type="SMART" id="SM00701">
    <property type="entry name" value="PGRP"/>
    <property type="match status" value="1"/>
</dbReference>
<protein>
    <recommendedName>
        <fullName evidence="3">Autolysin</fullName>
    </recommendedName>
    <alternativeName>
        <fullName evidence="2">Cell wall hydrolase</fullName>
    </alternativeName>
</protein>
<dbReference type="RefSeq" id="WP_071388892.1">
    <property type="nucleotide sequence ID" value="NZ_MLQS01000001.1"/>
</dbReference>
<evidence type="ECO:0000256" key="1">
    <source>
        <dbReference type="ARBA" id="ARBA00007553"/>
    </source>
</evidence>
<dbReference type="InterPro" id="IPR006619">
    <property type="entry name" value="PGRP_domain_met/bac"/>
</dbReference>
<dbReference type="InterPro" id="IPR036365">
    <property type="entry name" value="PGBD-like_sf"/>
</dbReference>
<dbReference type="InterPro" id="IPR015510">
    <property type="entry name" value="PGRP"/>
</dbReference>
<dbReference type="Gene3D" id="2.30.30.40">
    <property type="entry name" value="SH3 Domains"/>
    <property type="match status" value="1"/>
</dbReference>
<dbReference type="SMART" id="SM00644">
    <property type="entry name" value="Ami_2"/>
    <property type="match status" value="1"/>
</dbReference>
<dbReference type="InterPro" id="IPR002477">
    <property type="entry name" value="Peptidoglycan-bd-like"/>
</dbReference>
<reference evidence="5 6" key="1">
    <citation type="submission" date="2016-10" db="EMBL/GenBank/DDBJ databases">
        <title>Draft genome sequences of four alkaliphilic bacteria belonging to the Anaerobacillus genus.</title>
        <authorList>
            <person name="Bassil N.M."/>
            <person name="Lloyd J.R."/>
        </authorList>
    </citation>
    <scope>NUCLEOTIDE SEQUENCE [LARGE SCALE GENOMIC DNA]</scope>
    <source>
        <strain evidence="5 6">DSM 22531</strain>
    </source>
</reference>
<dbReference type="SMART" id="SM00257">
    <property type="entry name" value="LysM"/>
    <property type="match status" value="1"/>
</dbReference>
<dbReference type="Proteomes" id="UP000180057">
    <property type="component" value="Unassembled WGS sequence"/>
</dbReference>
<dbReference type="AlphaFoldDB" id="A0A1S2MEQ1"/>
<name>A0A1S2MEQ1_9BACI</name>
<dbReference type="PANTHER" id="PTHR11022">
    <property type="entry name" value="PEPTIDOGLYCAN RECOGNITION PROTEIN"/>
    <property type="match status" value="1"/>
</dbReference>
<dbReference type="OrthoDB" id="9812621at2"/>
<dbReference type="InterPro" id="IPR002502">
    <property type="entry name" value="Amidase_domain"/>
</dbReference>
<gene>
    <name evidence="5" type="ORF">BKP45_06775</name>
</gene>
<dbReference type="SUPFAM" id="SSF54106">
    <property type="entry name" value="LysM domain"/>
    <property type="match status" value="1"/>
</dbReference>
<sequence>MNFRKLEQLVDVRASITGHKTKQFPVVGIERKEDIALHHSLTKMHLSGSNAEGYANYHVYTLGWPGIGYHFVIEENGTIKWCNNLDLRTYHVGNFNNQAIGICLSGDFRIEQPTDAQKQSLRHLVEALKIDLPNYKRTLGHNDYPGYARKQCPVFDWKSVLASKSIAPITLENSTHVIKKGDTLWEIAAGNHITVAKLLSLNPNLDPYHLRIGQTIQLAAGKNREVIGHATVLVPFLNRRAEASFNSKITGAIRKGQQLEVYGIKNGLYDIGSLGWISAGTKYTRFEPTISELPNGILRRGDRGEGVKQLQRALNTVNFHVGEEDGIFGRKTKDGVSRFQSVYLPNEIDGIYGPNTKRELERRLLE</sequence>
<dbReference type="PROSITE" id="PS51782">
    <property type="entry name" value="LYSM"/>
    <property type="match status" value="1"/>
</dbReference>
<dbReference type="InterPro" id="IPR036505">
    <property type="entry name" value="Amidase/PGRP_sf"/>
</dbReference>
<evidence type="ECO:0000256" key="2">
    <source>
        <dbReference type="ARBA" id="ARBA00030881"/>
    </source>
</evidence>
<evidence type="ECO:0000256" key="3">
    <source>
        <dbReference type="ARBA" id="ARBA00032390"/>
    </source>
</evidence>
<dbReference type="STRING" id="472963.BKP45_06775"/>